<evidence type="ECO:0000313" key="2">
    <source>
        <dbReference type="Proteomes" id="UP000325313"/>
    </source>
</evidence>
<dbReference type="Proteomes" id="UP000325313">
    <property type="component" value="Unassembled WGS sequence"/>
</dbReference>
<gene>
    <name evidence="1" type="ORF">PGTUg99_012369</name>
</gene>
<dbReference type="EMBL" id="VDEP01000382">
    <property type="protein sequence ID" value="KAA1091798.1"/>
    <property type="molecule type" value="Genomic_DNA"/>
</dbReference>
<protein>
    <submittedName>
        <fullName evidence="1">Uncharacterized protein</fullName>
    </submittedName>
</protein>
<evidence type="ECO:0000313" key="1">
    <source>
        <dbReference type="EMBL" id="KAA1091798.1"/>
    </source>
</evidence>
<accession>A0A5B0NVD8</accession>
<name>A0A5B0NVD8_PUCGR</name>
<dbReference type="AlphaFoldDB" id="A0A5B0NVD8"/>
<organism evidence="1 2">
    <name type="scientific">Puccinia graminis f. sp. tritici</name>
    <dbReference type="NCBI Taxonomy" id="56615"/>
    <lineage>
        <taxon>Eukaryota</taxon>
        <taxon>Fungi</taxon>
        <taxon>Dikarya</taxon>
        <taxon>Basidiomycota</taxon>
        <taxon>Pucciniomycotina</taxon>
        <taxon>Pucciniomycetes</taxon>
        <taxon>Pucciniales</taxon>
        <taxon>Pucciniaceae</taxon>
        <taxon>Puccinia</taxon>
    </lineage>
</organism>
<comment type="caution">
    <text evidence="1">The sequence shown here is derived from an EMBL/GenBank/DDBJ whole genome shotgun (WGS) entry which is preliminary data.</text>
</comment>
<sequence>MFRLFVLITTSEESLLVGGTTLPAEEDTLLVGEAYNLADLEGILLAGEGRPPGRRGCTTLPARRESSWSTRLYNLADQEDSLQVSEVVRLADQEGVLLGRRGCTADQEGFLLVDV</sequence>
<reference evidence="1 2" key="1">
    <citation type="submission" date="2019-05" db="EMBL/GenBank/DDBJ databases">
        <title>Emergence of the Ug99 lineage of the wheat stem rust pathogen through somatic hybridization.</title>
        <authorList>
            <person name="Li F."/>
            <person name="Upadhyaya N.M."/>
            <person name="Sperschneider J."/>
            <person name="Matny O."/>
            <person name="Nguyen-Phuc H."/>
            <person name="Mago R."/>
            <person name="Raley C."/>
            <person name="Miller M.E."/>
            <person name="Silverstein K.A.T."/>
            <person name="Henningsen E."/>
            <person name="Hirsch C.D."/>
            <person name="Visser B."/>
            <person name="Pretorius Z.A."/>
            <person name="Steffenson B.J."/>
            <person name="Schwessinger B."/>
            <person name="Dodds P.N."/>
            <person name="Figueroa M."/>
        </authorList>
    </citation>
    <scope>NUCLEOTIDE SEQUENCE [LARGE SCALE GENOMIC DNA]</scope>
    <source>
        <strain evidence="1 2">Ug99</strain>
    </source>
</reference>
<proteinExistence type="predicted"/>